<evidence type="ECO:0000256" key="1">
    <source>
        <dbReference type="SAM" id="MobiDB-lite"/>
    </source>
</evidence>
<proteinExistence type="predicted"/>
<dbReference type="AlphaFoldDB" id="A0A9W8YAN3"/>
<comment type="caution">
    <text evidence="2">The sequence shown here is derived from an EMBL/GenBank/DDBJ whole genome shotgun (WGS) entry which is preliminary data.</text>
</comment>
<protein>
    <submittedName>
        <fullName evidence="2">Uncharacterized protein</fullName>
    </submittedName>
</protein>
<gene>
    <name evidence="2" type="ORF">N0V83_004064</name>
</gene>
<keyword evidence="3" id="KW-1185">Reference proteome</keyword>
<sequence>MLNPELGVGEDNAEGDAVRDGGGVEDVTGTAEPSSICAEEAVLVGLWGSWELKTGVSNDTVTDEADREVALGVEKMVDSIELGGRSTGVDENTVG</sequence>
<evidence type="ECO:0000313" key="2">
    <source>
        <dbReference type="EMBL" id="KAJ4372290.1"/>
    </source>
</evidence>
<reference evidence="2" key="1">
    <citation type="submission" date="2022-10" db="EMBL/GenBank/DDBJ databases">
        <title>Tapping the CABI collections for fungal endophytes: first genome assemblies for Collariella, Neodidymelliopsis, Ascochyta clinopodiicola, Didymella pomorum, Didymosphaeria variabile, Neocosmospora piperis and Neocucurbitaria cava.</title>
        <authorList>
            <person name="Hill R."/>
        </authorList>
    </citation>
    <scope>NUCLEOTIDE SEQUENCE</scope>
    <source>
        <strain evidence="2">IMI 356814</strain>
    </source>
</reference>
<accession>A0A9W8YAN3</accession>
<evidence type="ECO:0000313" key="3">
    <source>
        <dbReference type="Proteomes" id="UP001140560"/>
    </source>
</evidence>
<name>A0A9W8YAN3_9PLEO</name>
<dbReference type="Proteomes" id="UP001140560">
    <property type="component" value="Unassembled WGS sequence"/>
</dbReference>
<dbReference type="EMBL" id="JAPEUY010000006">
    <property type="protein sequence ID" value="KAJ4372290.1"/>
    <property type="molecule type" value="Genomic_DNA"/>
</dbReference>
<organism evidence="2 3">
    <name type="scientific">Neocucurbitaria cava</name>
    <dbReference type="NCBI Taxonomy" id="798079"/>
    <lineage>
        <taxon>Eukaryota</taxon>
        <taxon>Fungi</taxon>
        <taxon>Dikarya</taxon>
        <taxon>Ascomycota</taxon>
        <taxon>Pezizomycotina</taxon>
        <taxon>Dothideomycetes</taxon>
        <taxon>Pleosporomycetidae</taxon>
        <taxon>Pleosporales</taxon>
        <taxon>Pleosporineae</taxon>
        <taxon>Cucurbitariaceae</taxon>
        <taxon>Neocucurbitaria</taxon>
    </lineage>
</organism>
<feature type="region of interest" description="Disordered" evidence="1">
    <location>
        <begin position="1"/>
        <end position="33"/>
    </location>
</feature>